<evidence type="ECO:0000259" key="6">
    <source>
        <dbReference type="PROSITE" id="PS51202"/>
    </source>
</evidence>
<name>A0AAW9HZW9_9ACTO</name>
<evidence type="ECO:0000256" key="4">
    <source>
        <dbReference type="ARBA" id="ARBA00023027"/>
    </source>
</evidence>
<accession>A0AAW9HZW9</accession>
<evidence type="ECO:0000256" key="3">
    <source>
        <dbReference type="ARBA" id="ARBA00022958"/>
    </source>
</evidence>
<reference evidence="7" key="1">
    <citation type="submission" date="2023-10" db="EMBL/GenBank/DDBJ databases">
        <title>Whole Genome based description of the genera Actinobaculum and Actinotignum reveals a complex phylogenetic relationship within the species included in the genus Actinotignum.</title>
        <authorList>
            <person name="Jensen C.S."/>
            <person name="Dargis R."/>
            <person name="Kemp M."/>
            <person name="Christensen J.J."/>
        </authorList>
    </citation>
    <scope>NUCLEOTIDE SEQUENCE</scope>
    <source>
        <strain evidence="7">SLA_B511</strain>
    </source>
</reference>
<keyword evidence="4" id="KW-0520">NAD</keyword>
<keyword evidence="2" id="KW-0406">Ion transport</keyword>
<dbReference type="SUPFAM" id="SSF116726">
    <property type="entry name" value="TrkA C-terminal domain-like"/>
    <property type="match status" value="1"/>
</dbReference>
<dbReference type="GO" id="GO:0015079">
    <property type="term" value="F:potassium ion transmembrane transporter activity"/>
    <property type="evidence" value="ECO:0007669"/>
    <property type="project" value="InterPro"/>
</dbReference>
<dbReference type="InterPro" id="IPR036291">
    <property type="entry name" value="NAD(P)-bd_dom_sf"/>
</dbReference>
<dbReference type="Gene3D" id="3.30.70.1450">
    <property type="entry name" value="Regulator of K+ conductance, C-terminal domain"/>
    <property type="match status" value="1"/>
</dbReference>
<evidence type="ECO:0000313" key="7">
    <source>
        <dbReference type="EMBL" id="MDY5155396.1"/>
    </source>
</evidence>
<evidence type="ECO:0000256" key="1">
    <source>
        <dbReference type="ARBA" id="ARBA00017378"/>
    </source>
</evidence>
<dbReference type="PROSITE" id="PS51201">
    <property type="entry name" value="RCK_N"/>
    <property type="match status" value="1"/>
</dbReference>
<feature type="domain" description="RCK C-terminal" evidence="6">
    <location>
        <begin position="134"/>
        <end position="215"/>
    </location>
</feature>
<keyword evidence="2" id="KW-0813">Transport</keyword>
<dbReference type="Proteomes" id="UP001281731">
    <property type="component" value="Unassembled WGS sequence"/>
</dbReference>
<keyword evidence="2" id="KW-0633">Potassium transport</keyword>
<protein>
    <recommendedName>
        <fullName evidence="1">Trk system potassium uptake protein TrkA</fullName>
    </recommendedName>
</protein>
<dbReference type="InterPro" id="IPR006037">
    <property type="entry name" value="RCK_C"/>
</dbReference>
<organism evidence="7 8">
    <name type="scientific">Actinotignum urinale</name>
    <dbReference type="NCBI Taxonomy" id="190146"/>
    <lineage>
        <taxon>Bacteria</taxon>
        <taxon>Bacillati</taxon>
        <taxon>Actinomycetota</taxon>
        <taxon>Actinomycetes</taxon>
        <taxon>Actinomycetales</taxon>
        <taxon>Actinomycetaceae</taxon>
        <taxon>Actinotignum</taxon>
    </lineage>
</organism>
<dbReference type="PRINTS" id="PR00335">
    <property type="entry name" value="KUPTAKETRKA"/>
</dbReference>
<evidence type="ECO:0000259" key="5">
    <source>
        <dbReference type="PROSITE" id="PS51201"/>
    </source>
</evidence>
<dbReference type="AlphaFoldDB" id="A0AAW9HZW9"/>
<dbReference type="InterPro" id="IPR006036">
    <property type="entry name" value="K_uptake_TrkA"/>
</dbReference>
<dbReference type="PROSITE" id="PS51202">
    <property type="entry name" value="RCK_C"/>
    <property type="match status" value="1"/>
</dbReference>
<keyword evidence="3" id="KW-0630">Potassium</keyword>
<dbReference type="GO" id="GO:0005886">
    <property type="term" value="C:plasma membrane"/>
    <property type="evidence" value="ECO:0007669"/>
    <property type="project" value="InterPro"/>
</dbReference>
<dbReference type="InterPro" id="IPR036721">
    <property type="entry name" value="RCK_C_sf"/>
</dbReference>
<sequence>MHFVIMGCGRVGATLAISLENLGHSVAVIDQNSDAFMKLPDSFSGQQIIGTGFDRDVLRRAHIEGAEGFAAVSNGDNSNIIAARVARETFGLTNVVARVYDPTRATLYEQLGISTVAPVAWASDRVLRRLIPLGPHINTHDPVAKVSMVEVSVDERWYGRDVSDIQEATNSRVGYIVRANRGIIPSDDTIIQDGDVVHILVPTDDAAGAQHILLNPER</sequence>
<evidence type="ECO:0000256" key="2">
    <source>
        <dbReference type="ARBA" id="ARBA00022538"/>
    </source>
</evidence>
<dbReference type="PANTHER" id="PTHR43833:SF8">
    <property type="entry name" value="TRK SYSTEM POTASSIUM UPTAKE PROTEIN TRKA"/>
    <property type="match status" value="1"/>
</dbReference>
<dbReference type="Pfam" id="PF02254">
    <property type="entry name" value="TrkA_N"/>
    <property type="match status" value="1"/>
</dbReference>
<evidence type="ECO:0000313" key="8">
    <source>
        <dbReference type="Proteomes" id="UP001281731"/>
    </source>
</evidence>
<dbReference type="InterPro" id="IPR003148">
    <property type="entry name" value="RCK_N"/>
</dbReference>
<feature type="domain" description="RCK N-terminal" evidence="5">
    <location>
        <begin position="1"/>
        <end position="118"/>
    </location>
</feature>
<proteinExistence type="predicted"/>
<dbReference type="SUPFAM" id="SSF51735">
    <property type="entry name" value="NAD(P)-binding Rossmann-fold domains"/>
    <property type="match status" value="1"/>
</dbReference>
<dbReference type="RefSeq" id="WP_308806923.1">
    <property type="nucleotide sequence ID" value="NZ_CAMYCL010000020.1"/>
</dbReference>
<gene>
    <name evidence="7" type="ORF">R6G80_06645</name>
</gene>
<dbReference type="InterPro" id="IPR050721">
    <property type="entry name" value="Trk_Ktr_HKT_K-transport"/>
</dbReference>
<comment type="caution">
    <text evidence="7">The sequence shown here is derived from an EMBL/GenBank/DDBJ whole genome shotgun (WGS) entry which is preliminary data.</text>
</comment>
<dbReference type="Pfam" id="PF02080">
    <property type="entry name" value="TrkA_C"/>
    <property type="match status" value="1"/>
</dbReference>
<dbReference type="Gene3D" id="3.40.50.720">
    <property type="entry name" value="NAD(P)-binding Rossmann-like Domain"/>
    <property type="match status" value="1"/>
</dbReference>
<dbReference type="PANTHER" id="PTHR43833">
    <property type="entry name" value="POTASSIUM CHANNEL PROTEIN 2-RELATED-RELATED"/>
    <property type="match status" value="1"/>
</dbReference>
<dbReference type="EMBL" id="JAWNGC010000008">
    <property type="protein sequence ID" value="MDY5155396.1"/>
    <property type="molecule type" value="Genomic_DNA"/>
</dbReference>